<dbReference type="Pfam" id="PF00149">
    <property type="entry name" value="Metallophos"/>
    <property type="match status" value="1"/>
</dbReference>
<evidence type="ECO:0000313" key="4">
    <source>
        <dbReference type="EMBL" id="EPZ31997.1"/>
    </source>
</evidence>
<dbReference type="OrthoDB" id="348678at2759"/>
<evidence type="ECO:0000256" key="1">
    <source>
        <dbReference type="ARBA" id="ARBA00022801"/>
    </source>
</evidence>
<protein>
    <recommendedName>
        <fullName evidence="3">Calcineurin-like phosphoesterase domain-containing protein</fullName>
    </recommendedName>
</protein>
<dbReference type="GO" id="GO:0008081">
    <property type="term" value="F:phosphoric diester hydrolase activity"/>
    <property type="evidence" value="ECO:0007669"/>
    <property type="project" value="TreeGrafter"/>
</dbReference>
<dbReference type="SUPFAM" id="SSF56300">
    <property type="entry name" value="Metallo-dependent phosphatases"/>
    <property type="match status" value="1"/>
</dbReference>
<dbReference type="GO" id="GO:0004309">
    <property type="term" value="F:exopolyphosphatase activity"/>
    <property type="evidence" value="ECO:0007669"/>
    <property type="project" value="TreeGrafter"/>
</dbReference>
<evidence type="ECO:0000256" key="2">
    <source>
        <dbReference type="ARBA" id="ARBA00023180"/>
    </source>
</evidence>
<reference evidence="4 5" key="1">
    <citation type="journal article" date="2013" name="Curr. Biol.">
        <title>Shared signatures of parasitism and phylogenomics unite Cryptomycota and microsporidia.</title>
        <authorList>
            <person name="James T.Y."/>
            <person name="Pelin A."/>
            <person name="Bonen L."/>
            <person name="Ahrendt S."/>
            <person name="Sain D."/>
            <person name="Corradi N."/>
            <person name="Stajich J.E."/>
        </authorList>
    </citation>
    <scope>NUCLEOTIDE SEQUENCE [LARGE SCALE GENOMIC DNA]</scope>
    <source>
        <strain evidence="4 5">CSF55</strain>
    </source>
</reference>
<dbReference type="PANTHER" id="PTHR10340:SF55">
    <property type="entry name" value="ENDOPOLYPHOSPHATASE"/>
    <property type="match status" value="1"/>
</dbReference>
<dbReference type="GO" id="GO:0000298">
    <property type="term" value="F:endopolyphosphatase activity"/>
    <property type="evidence" value="ECO:0007669"/>
    <property type="project" value="TreeGrafter"/>
</dbReference>
<dbReference type="Gene3D" id="3.60.21.10">
    <property type="match status" value="1"/>
</dbReference>
<dbReference type="Proteomes" id="UP000030755">
    <property type="component" value="Unassembled WGS sequence"/>
</dbReference>
<dbReference type="InterPro" id="IPR004843">
    <property type="entry name" value="Calcineurin-like_PHP"/>
</dbReference>
<dbReference type="HOGENOM" id="CLU_906590_0_0_1"/>
<dbReference type="GO" id="GO:0000324">
    <property type="term" value="C:fungal-type vacuole"/>
    <property type="evidence" value="ECO:0007669"/>
    <property type="project" value="TreeGrafter"/>
</dbReference>
<feature type="domain" description="Calcineurin-like phosphoesterase" evidence="3">
    <location>
        <begin position="32"/>
        <end position="224"/>
    </location>
</feature>
<organism evidence="4 5">
    <name type="scientific">Rozella allomycis (strain CSF55)</name>
    <dbReference type="NCBI Taxonomy" id="988480"/>
    <lineage>
        <taxon>Eukaryota</taxon>
        <taxon>Fungi</taxon>
        <taxon>Fungi incertae sedis</taxon>
        <taxon>Cryptomycota</taxon>
        <taxon>Cryptomycota incertae sedis</taxon>
        <taxon>Rozella</taxon>
    </lineage>
</organism>
<dbReference type="InterPro" id="IPR029052">
    <property type="entry name" value="Metallo-depent_PP-like"/>
</dbReference>
<evidence type="ECO:0000259" key="3">
    <source>
        <dbReference type="Pfam" id="PF00149"/>
    </source>
</evidence>
<keyword evidence="5" id="KW-1185">Reference proteome</keyword>
<gene>
    <name evidence="4" type="ORF">O9G_004799</name>
</gene>
<sequence length="307" mass="34993">MKYGYHYCDTNINLLHDTLNALNGSSNLVNQTKLDIDLLVVTGDTVRHNSDPNIPLTVDEILQTSQFVMRKLKESLPKSIILPAVGNNDLFIHDILDKGPNANLKGLYESYELLTGFSDYKDTFLKGGYYTYQTKNMNLIVLNTNYFVLANSIHADCGRGTPGHHQLTYLKDQIASAKSRHQAVFIAGHHSASKYVWKIDCLEKFKETVNSTIVSGMLFGHAHTDRFLSSKKMATQFLNPSILPQHQPAFRIYDIDVKGHIKNYIQYCANLEESNQLGIVKYKTQYSAIDYFEIPDLSRKHMHQWNN</sequence>
<dbReference type="EMBL" id="KE561198">
    <property type="protein sequence ID" value="EPZ31997.1"/>
    <property type="molecule type" value="Genomic_DNA"/>
</dbReference>
<dbReference type="STRING" id="988480.A0A075ATX4"/>
<name>A0A075ATX4_ROZAC</name>
<proteinExistence type="predicted"/>
<keyword evidence="2" id="KW-0325">Glycoprotein</keyword>
<dbReference type="GO" id="GO:0006798">
    <property type="term" value="P:polyphosphate catabolic process"/>
    <property type="evidence" value="ECO:0007669"/>
    <property type="project" value="TreeGrafter"/>
</dbReference>
<evidence type="ECO:0000313" key="5">
    <source>
        <dbReference type="Proteomes" id="UP000030755"/>
    </source>
</evidence>
<accession>A0A075ATX4</accession>
<dbReference type="GO" id="GO:0005615">
    <property type="term" value="C:extracellular space"/>
    <property type="evidence" value="ECO:0007669"/>
    <property type="project" value="TreeGrafter"/>
</dbReference>
<keyword evidence="1" id="KW-0378">Hydrolase</keyword>
<dbReference type="AlphaFoldDB" id="A0A075ATX4"/>
<dbReference type="PANTHER" id="PTHR10340">
    <property type="entry name" value="SPHINGOMYELIN PHOSPHODIESTERASE"/>
    <property type="match status" value="1"/>
</dbReference>